<proteinExistence type="inferred from homology"/>
<dbReference type="PANTHER" id="PTHR14454:SF11">
    <property type="entry name" value="SERRANO, ISOFORM F"/>
    <property type="match status" value="1"/>
</dbReference>
<evidence type="ECO:0000259" key="4">
    <source>
        <dbReference type="Pfam" id="PF12736"/>
    </source>
</evidence>
<dbReference type="InterPro" id="IPR052281">
    <property type="entry name" value="GAREM"/>
</dbReference>
<feature type="domain" description="CABIT" evidence="4">
    <location>
        <begin position="23"/>
        <end position="87"/>
    </location>
</feature>
<dbReference type="Gene3D" id="1.10.150.50">
    <property type="entry name" value="Transcription Factor, Ets-1"/>
    <property type="match status" value="1"/>
</dbReference>
<feature type="region of interest" description="Disordered" evidence="3">
    <location>
        <begin position="335"/>
        <end position="375"/>
    </location>
</feature>
<sequence>MELDCDSVSYSASEFLDKFSSKLPQIVMVTQGFCGEISVDTFDVGQVVRIHTCSKQSRVVAQQIEPNSQLRGRHYSIPLDYPIKFSLAKSRAGKQYTLKDLVESNSLPVDVNFIKDQMVTVGPRTLPTNNLPGLRIIDTFEETYLLGNSLVEGMLDPRTLPVPLYLSELKFAVVTGIKGKPDSVWQRYMEELSDQATALVYDTHFGNKDIAVYHSDSIHPNSVYAEVAPREYTNFVYAFIDPSKLETDGKFYNVTSLESGMPSKLKQSPKSARTSQSPDDQDQTKHLTKLRFHSQEKESSAPDTILKSNQRVNANISNIQVDNRDTPIDKRKLMTTETQTEPVPSQSVATETQTEPVTSKTVATETQTEPVTSKSTSHLENVSISDLEKLLKKLKLEKFIKQFHENMIDGALLLEFDFGLLREEFGFSKVEAIRLMKFVKDGHIPQ</sequence>
<feature type="region of interest" description="Disordered" evidence="3">
    <location>
        <begin position="260"/>
        <end position="285"/>
    </location>
</feature>
<evidence type="ECO:0000313" key="5">
    <source>
        <dbReference type="EMBL" id="KAL3891497.1"/>
    </source>
</evidence>
<dbReference type="InterPro" id="IPR013761">
    <property type="entry name" value="SAM/pointed_sf"/>
</dbReference>
<dbReference type="PANTHER" id="PTHR14454">
    <property type="entry name" value="GRB2-ASSOCIATED AND REGULATOR OF MAPK PROTEIN FAMILY MEMBER"/>
    <property type="match status" value="1"/>
</dbReference>
<accession>A0ABD3XZ52</accession>
<protein>
    <recommendedName>
        <fullName evidence="4">CABIT domain-containing protein</fullName>
    </recommendedName>
</protein>
<evidence type="ECO:0000313" key="6">
    <source>
        <dbReference type="Proteomes" id="UP001634394"/>
    </source>
</evidence>
<dbReference type="InterPro" id="IPR025946">
    <property type="entry name" value="CABIT_dom"/>
</dbReference>
<dbReference type="Pfam" id="PF12736">
    <property type="entry name" value="CABIT"/>
    <property type="match status" value="1"/>
</dbReference>
<reference evidence="5 6" key="1">
    <citation type="submission" date="2024-11" db="EMBL/GenBank/DDBJ databases">
        <title>Chromosome-level genome assembly of the freshwater bivalve Anodonta woodiana.</title>
        <authorList>
            <person name="Chen X."/>
        </authorList>
    </citation>
    <scope>NUCLEOTIDE SEQUENCE [LARGE SCALE GENOMIC DNA]</scope>
    <source>
        <strain evidence="5">MN2024</strain>
        <tissue evidence="5">Gills</tissue>
    </source>
</reference>
<feature type="compositionally biased region" description="Polar residues" evidence="3">
    <location>
        <begin position="265"/>
        <end position="278"/>
    </location>
</feature>
<dbReference type="EMBL" id="JBJQND010000001">
    <property type="protein sequence ID" value="KAL3891497.1"/>
    <property type="molecule type" value="Genomic_DNA"/>
</dbReference>
<keyword evidence="6" id="KW-1185">Reference proteome</keyword>
<evidence type="ECO:0000256" key="1">
    <source>
        <dbReference type="ARBA" id="ARBA00006392"/>
    </source>
</evidence>
<evidence type="ECO:0000256" key="3">
    <source>
        <dbReference type="SAM" id="MobiDB-lite"/>
    </source>
</evidence>
<comment type="caution">
    <text evidence="5">The sequence shown here is derived from an EMBL/GenBank/DDBJ whole genome shotgun (WGS) entry which is preliminary data.</text>
</comment>
<dbReference type="AlphaFoldDB" id="A0ABD3XZ52"/>
<evidence type="ECO:0000256" key="2">
    <source>
        <dbReference type="ARBA" id="ARBA00022553"/>
    </source>
</evidence>
<keyword evidence="2" id="KW-0597">Phosphoprotein</keyword>
<gene>
    <name evidence="5" type="ORF">ACJMK2_003758</name>
</gene>
<dbReference type="Proteomes" id="UP001634394">
    <property type="component" value="Unassembled WGS sequence"/>
</dbReference>
<comment type="similarity">
    <text evidence="1">Belongs to the GAREM family.</text>
</comment>
<organism evidence="5 6">
    <name type="scientific">Sinanodonta woodiana</name>
    <name type="common">Chinese pond mussel</name>
    <name type="synonym">Anodonta woodiana</name>
    <dbReference type="NCBI Taxonomy" id="1069815"/>
    <lineage>
        <taxon>Eukaryota</taxon>
        <taxon>Metazoa</taxon>
        <taxon>Spiralia</taxon>
        <taxon>Lophotrochozoa</taxon>
        <taxon>Mollusca</taxon>
        <taxon>Bivalvia</taxon>
        <taxon>Autobranchia</taxon>
        <taxon>Heteroconchia</taxon>
        <taxon>Palaeoheterodonta</taxon>
        <taxon>Unionida</taxon>
        <taxon>Unionoidea</taxon>
        <taxon>Unionidae</taxon>
        <taxon>Unioninae</taxon>
        <taxon>Sinanodonta</taxon>
    </lineage>
</organism>
<name>A0ABD3XZ52_SINWO</name>